<evidence type="ECO:0000256" key="6">
    <source>
        <dbReference type="ARBA" id="ARBA00022963"/>
    </source>
</evidence>
<dbReference type="PANTHER" id="PTHR31403:SF7">
    <property type="entry name" value="PHOSPHOLIPASE A1-IGAMMA3, CHLOROPLASTIC"/>
    <property type="match status" value="1"/>
</dbReference>
<gene>
    <name evidence="10" type="ORF">C2E21_7098</name>
</gene>
<name>A0A2P6TJH0_CHLSO</name>
<evidence type="ECO:0000256" key="8">
    <source>
        <dbReference type="SAM" id="MobiDB-lite"/>
    </source>
</evidence>
<evidence type="ECO:0000256" key="3">
    <source>
        <dbReference type="ARBA" id="ARBA00022640"/>
    </source>
</evidence>
<comment type="subcellular location">
    <subcellularLocation>
        <location evidence="1">Plastid</location>
        <location evidence="1">Chloroplast</location>
    </subcellularLocation>
</comment>
<dbReference type="GO" id="GO:0009507">
    <property type="term" value="C:chloroplast"/>
    <property type="evidence" value="ECO:0007669"/>
    <property type="project" value="UniProtKB-SubCell"/>
</dbReference>
<dbReference type="AlphaFoldDB" id="A0A2P6TJH0"/>
<evidence type="ECO:0000256" key="2">
    <source>
        <dbReference type="ARBA" id="ARBA00022528"/>
    </source>
</evidence>
<evidence type="ECO:0000256" key="4">
    <source>
        <dbReference type="ARBA" id="ARBA00022801"/>
    </source>
</evidence>
<evidence type="ECO:0000259" key="9">
    <source>
        <dbReference type="Pfam" id="PF01764"/>
    </source>
</evidence>
<keyword evidence="7" id="KW-0443">Lipid metabolism</keyword>
<dbReference type="PANTHER" id="PTHR31403">
    <property type="entry name" value="PHOSPHOLIPASE A1-IBETA2, CHLOROPLASTIC"/>
    <property type="match status" value="1"/>
</dbReference>
<reference evidence="10 11" key="1">
    <citation type="journal article" date="2018" name="Plant J.">
        <title>Genome sequences of Chlorella sorokiniana UTEX 1602 and Micractinium conductrix SAG 241.80: implications to maltose excretion by a green alga.</title>
        <authorList>
            <person name="Arriola M.B."/>
            <person name="Velmurugan N."/>
            <person name="Zhang Y."/>
            <person name="Plunkett M.H."/>
            <person name="Hondzo H."/>
            <person name="Barney B.M."/>
        </authorList>
    </citation>
    <scope>NUCLEOTIDE SEQUENCE [LARGE SCALE GENOMIC DNA]</scope>
    <source>
        <strain evidence="11">UTEX 1602</strain>
    </source>
</reference>
<keyword evidence="11" id="KW-1185">Reference proteome</keyword>
<feature type="compositionally biased region" description="Polar residues" evidence="8">
    <location>
        <begin position="591"/>
        <end position="600"/>
    </location>
</feature>
<dbReference type="GO" id="GO:0004620">
    <property type="term" value="F:phospholipase activity"/>
    <property type="evidence" value="ECO:0007669"/>
    <property type="project" value="UniProtKB-ARBA"/>
</dbReference>
<sequence length="600" mass="66005">MRSTAASITAAVSGRMAPRRAVHTAGTKQRAVAAAAEPTQGQVDRGHGAKGAAGWKEAGLISKTQLEPDFESMLLTYGELVQAGYDNLVWDNCQQRYGDTKDPAAQAATSLLSYLTNEYSTVPNRCSPKPVVAPAQGTADKYKLAQAPPELKLSPLIRALPGQGRAPDIKKPEPGRLPSWLWQNRSRLVDFLVYSTGGIAVRALFDKRQLFQDNERTGGRGLDPRSTFIGYVAVSQPSKESSEVDIAFIWRGTIFREEWINNFAFDRLVKWDPDTWEALDASGDGPPTPAPWEVGVHAGFKDLYLRPCSQQEGQLEADVPLEDERSPREVVHEWLRYLFEHNKVTTVSTSGHSLGGALCTLSAFDIAQEVDRIFKQPIPAGWKTQAKPAVTAFAWASPRVGNYSFLKEFSDKLGARNLRICNRKDPVPTVPGFWVQLLTFLADKVGLNVYADMDSGAGRAFAWLYYLSCSLFARLGISSKWGYTHVGQILEVDSGTLLNTQVADGSKVTATSPHNLELYIYLLSRLTRGETSRNFFLLNKTDTMVGDKVSDPSHPVDWWRAKANRGMALDGDGRWDFQPQPKKAAPVVSTAGASTVKAQP</sequence>
<feature type="region of interest" description="Disordered" evidence="8">
    <location>
        <begin position="571"/>
        <end position="600"/>
    </location>
</feature>
<evidence type="ECO:0000256" key="7">
    <source>
        <dbReference type="ARBA" id="ARBA00023098"/>
    </source>
</evidence>
<evidence type="ECO:0000313" key="11">
    <source>
        <dbReference type="Proteomes" id="UP000239899"/>
    </source>
</evidence>
<dbReference type="Pfam" id="PF01764">
    <property type="entry name" value="Lipase_3"/>
    <property type="match status" value="1"/>
</dbReference>
<dbReference type="Proteomes" id="UP000239899">
    <property type="component" value="Unassembled WGS sequence"/>
</dbReference>
<evidence type="ECO:0000256" key="1">
    <source>
        <dbReference type="ARBA" id="ARBA00004229"/>
    </source>
</evidence>
<protein>
    <submittedName>
        <fullName evidence="10">Phospholipase A1</fullName>
    </submittedName>
</protein>
<dbReference type="EMBL" id="LHPG02000014">
    <property type="protein sequence ID" value="PRW39379.1"/>
    <property type="molecule type" value="Genomic_DNA"/>
</dbReference>
<accession>A0A2P6TJH0</accession>
<dbReference type="SUPFAM" id="SSF53474">
    <property type="entry name" value="alpha/beta-Hydrolases"/>
    <property type="match status" value="1"/>
</dbReference>
<dbReference type="GO" id="GO:0016042">
    <property type="term" value="P:lipid catabolic process"/>
    <property type="evidence" value="ECO:0007669"/>
    <property type="project" value="UniProtKB-KW"/>
</dbReference>
<dbReference type="InterPro" id="IPR029058">
    <property type="entry name" value="AB_hydrolase_fold"/>
</dbReference>
<dbReference type="CDD" id="cd00519">
    <property type="entry name" value="Lipase_3"/>
    <property type="match status" value="1"/>
</dbReference>
<keyword evidence="2" id="KW-0150">Chloroplast</keyword>
<evidence type="ECO:0000256" key="5">
    <source>
        <dbReference type="ARBA" id="ARBA00022946"/>
    </source>
</evidence>
<dbReference type="Gene3D" id="3.40.50.1820">
    <property type="entry name" value="alpha/beta hydrolase"/>
    <property type="match status" value="1"/>
</dbReference>
<keyword evidence="3" id="KW-0934">Plastid</keyword>
<feature type="region of interest" description="Disordered" evidence="8">
    <location>
        <begin position="29"/>
        <end position="50"/>
    </location>
</feature>
<organism evidence="10 11">
    <name type="scientific">Chlorella sorokiniana</name>
    <name type="common">Freshwater green alga</name>
    <dbReference type="NCBI Taxonomy" id="3076"/>
    <lineage>
        <taxon>Eukaryota</taxon>
        <taxon>Viridiplantae</taxon>
        <taxon>Chlorophyta</taxon>
        <taxon>core chlorophytes</taxon>
        <taxon>Trebouxiophyceae</taxon>
        <taxon>Chlorellales</taxon>
        <taxon>Chlorellaceae</taxon>
        <taxon>Chlorella clade</taxon>
        <taxon>Chlorella</taxon>
    </lineage>
</organism>
<keyword evidence="5" id="KW-0809">Transit peptide</keyword>
<keyword evidence="4" id="KW-0378">Hydrolase</keyword>
<feature type="domain" description="Fungal lipase-type" evidence="9">
    <location>
        <begin position="248"/>
        <end position="432"/>
    </location>
</feature>
<comment type="caution">
    <text evidence="10">The sequence shown here is derived from an EMBL/GenBank/DDBJ whole genome shotgun (WGS) entry which is preliminary data.</text>
</comment>
<dbReference type="InterPro" id="IPR002921">
    <property type="entry name" value="Fungal_lipase-type"/>
</dbReference>
<proteinExistence type="predicted"/>
<keyword evidence="6" id="KW-0442">Lipid degradation</keyword>
<dbReference type="OrthoDB" id="529743at2759"/>
<evidence type="ECO:0000313" key="10">
    <source>
        <dbReference type="EMBL" id="PRW39379.1"/>
    </source>
</evidence>